<dbReference type="GO" id="GO:0016787">
    <property type="term" value="F:hydrolase activity"/>
    <property type="evidence" value="ECO:0007669"/>
    <property type="project" value="UniProtKB-KW"/>
</dbReference>
<keyword evidence="1 2" id="KW-0378">Hydrolase</keyword>
<comment type="caution">
    <text evidence="2">The sequence shown here is derived from an EMBL/GenBank/DDBJ whole genome shotgun (WGS) entry which is preliminary data.</text>
</comment>
<organism evidence="2 3">
    <name type="scientific">Paenibacillus septentrionalis</name>
    <dbReference type="NCBI Taxonomy" id="429342"/>
    <lineage>
        <taxon>Bacteria</taxon>
        <taxon>Bacillati</taxon>
        <taxon>Bacillota</taxon>
        <taxon>Bacilli</taxon>
        <taxon>Bacillales</taxon>
        <taxon>Paenibacillaceae</taxon>
        <taxon>Paenibacillus</taxon>
    </lineage>
</organism>
<dbReference type="Gene3D" id="3.40.50.1000">
    <property type="entry name" value="HAD superfamily/HAD-like"/>
    <property type="match status" value="1"/>
</dbReference>
<keyword evidence="3" id="KW-1185">Reference proteome</keyword>
<protein>
    <submittedName>
        <fullName evidence="2">HAD family hydrolase</fullName>
        <ecNumber evidence="2">3.1.3.-</ecNumber>
    </submittedName>
</protein>
<evidence type="ECO:0000313" key="2">
    <source>
        <dbReference type="EMBL" id="MFC6333022.1"/>
    </source>
</evidence>
<dbReference type="EMBL" id="JBHSTE010000003">
    <property type="protein sequence ID" value="MFC6333022.1"/>
    <property type="molecule type" value="Genomic_DNA"/>
</dbReference>
<dbReference type="SFLD" id="SFLDS00003">
    <property type="entry name" value="Haloacid_Dehalogenase"/>
    <property type="match status" value="1"/>
</dbReference>
<dbReference type="SFLD" id="SFLDG01129">
    <property type="entry name" value="C1.5:_HAD__Beta-PGM__Phosphata"/>
    <property type="match status" value="1"/>
</dbReference>
<evidence type="ECO:0000256" key="1">
    <source>
        <dbReference type="ARBA" id="ARBA00022801"/>
    </source>
</evidence>
<dbReference type="InterPro" id="IPR023198">
    <property type="entry name" value="PGP-like_dom2"/>
</dbReference>
<dbReference type="PANTHER" id="PTHR43316:SF3">
    <property type="entry name" value="HALOACID DEHALOGENASE, TYPE II (AFU_ORTHOLOGUE AFUA_2G07750)-RELATED"/>
    <property type="match status" value="1"/>
</dbReference>
<dbReference type="InterPro" id="IPR036412">
    <property type="entry name" value="HAD-like_sf"/>
</dbReference>
<dbReference type="NCBIfam" id="TIGR01549">
    <property type="entry name" value="HAD-SF-IA-v1"/>
    <property type="match status" value="1"/>
</dbReference>
<dbReference type="Proteomes" id="UP001596233">
    <property type="component" value="Unassembled WGS sequence"/>
</dbReference>
<dbReference type="Pfam" id="PF00702">
    <property type="entry name" value="Hydrolase"/>
    <property type="match status" value="1"/>
</dbReference>
<dbReference type="InterPro" id="IPR051540">
    <property type="entry name" value="S-2-haloacid_dehalogenase"/>
</dbReference>
<dbReference type="Gene3D" id="1.10.150.240">
    <property type="entry name" value="Putative phosphatase, domain 2"/>
    <property type="match status" value="1"/>
</dbReference>
<dbReference type="PRINTS" id="PR00413">
    <property type="entry name" value="HADHALOGNASE"/>
</dbReference>
<dbReference type="InterPro" id="IPR023214">
    <property type="entry name" value="HAD_sf"/>
</dbReference>
<dbReference type="PANTHER" id="PTHR43316">
    <property type="entry name" value="HYDROLASE, HALOACID DELAHOGENASE-RELATED"/>
    <property type="match status" value="1"/>
</dbReference>
<reference evidence="3" key="1">
    <citation type="journal article" date="2019" name="Int. J. Syst. Evol. Microbiol.">
        <title>The Global Catalogue of Microorganisms (GCM) 10K type strain sequencing project: providing services to taxonomists for standard genome sequencing and annotation.</title>
        <authorList>
            <consortium name="The Broad Institute Genomics Platform"/>
            <consortium name="The Broad Institute Genome Sequencing Center for Infectious Disease"/>
            <person name="Wu L."/>
            <person name="Ma J."/>
        </authorList>
    </citation>
    <scope>NUCLEOTIDE SEQUENCE [LARGE SCALE GENOMIC DNA]</scope>
    <source>
        <strain evidence="3">PCU 280</strain>
    </source>
</reference>
<dbReference type="EC" id="3.1.3.-" evidence="2"/>
<evidence type="ECO:0000313" key="3">
    <source>
        <dbReference type="Proteomes" id="UP001596233"/>
    </source>
</evidence>
<proteinExistence type="predicted"/>
<gene>
    <name evidence="2" type="ORF">ACFP56_10340</name>
</gene>
<sequence length="231" mass="26441">MYKAVFLDFYGTLVHEDDAIVPLICEAIQQSTELPCTAEQIGRYWWEKFSSTCRISFGADFQTQRTIGISSLQQTIDQFQAECNAEMLIRSQFEHWSRPKGYDDTMPFLQALKGVSVFILSNIDTSDLIQAMDYHDITADGIITSEDVRSYKPRPEMFHEALKRSGFHPHEVIHIGDSITNDVYGAHQVGIQTIWLNRLNRQLPETMQADIICTNLYEAADILINGNRRLT</sequence>
<name>A0ABW1V2J8_9BACL</name>
<dbReference type="SUPFAM" id="SSF56784">
    <property type="entry name" value="HAD-like"/>
    <property type="match status" value="1"/>
</dbReference>
<dbReference type="RefSeq" id="WP_379234048.1">
    <property type="nucleotide sequence ID" value="NZ_JBHSTE010000003.1"/>
</dbReference>
<accession>A0ABW1V2J8</accession>
<dbReference type="NCBIfam" id="TIGR01509">
    <property type="entry name" value="HAD-SF-IA-v3"/>
    <property type="match status" value="1"/>
</dbReference>
<dbReference type="InterPro" id="IPR006439">
    <property type="entry name" value="HAD-SF_hydro_IA"/>
</dbReference>